<dbReference type="Proteomes" id="UP001367508">
    <property type="component" value="Unassembled WGS sequence"/>
</dbReference>
<evidence type="ECO:0000256" key="3">
    <source>
        <dbReference type="ARBA" id="ARBA00023125"/>
    </source>
</evidence>
<dbReference type="PANTHER" id="PTHR47001:SF3">
    <property type="entry name" value="TRANSCRIPTION FACTOR BHLH121"/>
    <property type="match status" value="1"/>
</dbReference>
<dbReference type="GO" id="GO:0006879">
    <property type="term" value="P:intracellular iron ion homeostasis"/>
    <property type="evidence" value="ECO:0007669"/>
    <property type="project" value="InterPro"/>
</dbReference>
<dbReference type="InterPro" id="IPR044579">
    <property type="entry name" value="bHLH11/121"/>
</dbReference>
<proteinExistence type="predicted"/>
<organism evidence="9 10">
    <name type="scientific">Canavalia gladiata</name>
    <name type="common">Sword bean</name>
    <name type="synonym">Dolichos gladiatus</name>
    <dbReference type="NCBI Taxonomy" id="3824"/>
    <lineage>
        <taxon>Eukaryota</taxon>
        <taxon>Viridiplantae</taxon>
        <taxon>Streptophyta</taxon>
        <taxon>Embryophyta</taxon>
        <taxon>Tracheophyta</taxon>
        <taxon>Spermatophyta</taxon>
        <taxon>Magnoliopsida</taxon>
        <taxon>eudicotyledons</taxon>
        <taxon>Gunneridae</taxon>
        <taxon>Pentapetalae</taxon>
        <taxon>rosids</taxon>
        <taxon>fabids</taxon>
        <taxon>Fabales</taxon>
        <taxon>Fabaceae</taxon>
        <taxon>Papilionoideae</taxon>
        <taxon>50 kb inversion clade</taxon>
        <taxon>NPAAA clade</taxon>
        <taxon>indigoferoid/millettioid clade</taxon>
        <taxon>Phaseoleae</taxon>
        <taxon>Canavalia</taxon>
    </lineage>
</organism>
<dbReference type="PROSITE" id="PS50888">
    <property type="entry name" value="BHLH"/>
    <property type="match status" value="1"/>
</dbReference>
<evidence type="ECO:0000256" key="1">
    <source>
        <dbReference type="ARBA" id="ARBA00004123"/>
    </source>
</evidence>
<feature type="region of interest" description="Disordered" evidence="7">
    <location>
        <begin position="220"/>
        <end position="292"/>
    </location>
</feature>
<evidence type="ECO:0000313" key="9">
    <source>
        <dbReference type="EMBL" id="KAK7312202.1"/>
    </source>
</evidence>
<reference evidence="9 10" key="1">
    <citation type="submission" date="2024-01" db="EMBL/GenBank/DDBJ databases">
        <title>The genomes of 5 underutilized Papilionoideae crops provide insights into root nodulation and disease resistanc.</title>
        <authorList>
            <person name="Jiang F."/>
        </authorList>
    </citation>
    <scope>NUCLEOTIDE SEQUENCE [LARGE SCALE GENOMIC DNA]</scope>
    <source>
        <strain evidence="9">LVBAO_FW01</strain>
        <tissue evidence="9">Leaves</tissue>
    </source>
</reference>
<dbReference type="Pfam" id="PF23177">
    <property type="entry name" value="bHLH_IRO3"/>
    <property type="match status" value="1"/>
</dbReference>
<dbReference type="SMART" id="SM00353">
    <property type="entry name" value="HLH"/>
    <property type="match status" value="1"/>
</dbReference>
<keyword evidence="3" id="KW-0238">DNA-binding</keyword>
<protein>
    <recommendedName>
        <fullName evidence="8">BHLH domain-containing protein</fullName>
    </recommendedName>
</protein>
<dbReference type="Gene3D" id="4.10.280.10">
    <property type="entry name" value="Helix-loop-helix DNA-binding domain"/>
    <property type="match status" value="1"/>
</dbReference>
<evidence type="ECO:0000256" key="2">
    <source>
        <dbReference type="ARBA" id="ARBA00023015"/>
    </source>
</evidence>
<keyword evidence="10" id="KW-1185">Reference proteome</keyword>
<feature type="domain" description="BHLH" evidence="8">
    <location>
        <begin position="49"/>
        <end position="99"/>
    </location>
</feature>
<keyword evidence="2" id="KW-0805">Transcription regulation</keyword>
<feature type="coiled-coil region" evidence="6">
    <location>
        <begin position="89"/>
        <end position="151"/>
    </location>
</feature>
<dbReference type="GO" id="GO:0046983">
    <property type="term" value="F:protein dimerization activity"/>
    <property type="evidence" value="ECO:0007669"/>
    <property type="project" value="InterPro"/>
</dbReference>
<dbReference type="AlphaFoldDB" id="A0AAN9K9U5"/>
<dbReference type="SUPFAM" id="SSF47459">
    <property type="entry name" value="HLH, helix-loop-helix DNA-binding domain"/>
    <property type="match status" value="1"/>
</dbReference>
<dbReference type="GO" id="GO:0003700">
    <property type="term" value="F:DNA-binding transcription factor activity"/>
    <property type="evidence" value="ECO:0007669"/>
    <property type="project" value="InterPro"/>
</dbReference>
<dbReference type="InterPro" id="IPR057075">
    <property type="entry name" value="bHLH_IRO3"/>
</dbReference>
<dbReference type="InterPro" id="IPR036638">
    <property type="entry name" value="HLH_DNA-bd_sf"/>
</dbReference>
<evidence type="ECO:0000259" key="8">
    <source>
        <dbReference type="PROSITE" id="PS50888"/>
    </source>
</evidence>
<comment type="subcellular location">
    <subcellularLocation>
        <location evidence="1">Nucleus</location>
    </subcellularLocation>
</comment>
<sequence length="321" mass="35692">MGCEFENVYVSGTTCPNDVVLACPISSGLDVGFQPNYGSEVEPMDCTATRRTQKADREKLRRDRLSQQFVELGKVLDTDRPKNDKATILGDTIQLLKDLTSRVNKLKDEYATLNEESRELAQEKNDLREEKASIKSDIENLNNQYQQQLRTMSPWTSMDHAVMLAPPSYPYPVPMPIPAGPIPMQSYPFFANQHSAAIPNPCSTFVPYLVPNNLVEQHSTQYVPPPLHPGNLSHVSGKLESRNKSSKESKDEKHEDSNDVTTDLELKTPESSTDQDLSSGRRKSSKLSRKESDCTEVSSLGSCSSCNVQLEILLLTGVANV</sequence>
<evidence type="ECO:0000313" key="10">
    <source>
        <dbReference type="Proteomes" id="UP001367508"/>
    </source>
</evidence>
<evidence type="ECO:0000256" key="7">
    <source>
        <dbReference type="SAM" id="MobiDB-lite"/>
    </source>
</evidence>
<evidence type="ECO:0000256" key="5">
    <source>
        <dbReference type="ARBA" id="ARBA00023242"/>
    </source>
</evidence>
<evidence type="ECO:0000256" key="4">
    <source>
        <dbReference type="ARBA" id="ARBA00023163"/>
    </source>
</evidence>
<name>A0AAN9K9U5_CANGL</name>
<comment type="caution">
    <text evidence="9">The sequence shown here is derived from an EMBL/GenBank/DDBJ whole genome shotgun (WGS) entry which is preliminary data.</text>
</comment>
<keyword evidence="5" id="KW-0539">Nucleus</keyword>
<dbReference type="EMBL" id="JAYMYQ010000009">
    <property type="protein sequence ID" value="KAK7312202.1"/>
    <property type="molecule type" value="Genomic_DNA"/>
</dbReference>
<keyword evidence="4" id="KW-0804">Transcription</keyword>
<dbReference type="GO" id="GO:0005634">
    <property type="term" value="C:nucleus"/>
    <property type="evidence" value="ECO:0007669"/>
    <property type="project" value="UniProtKB-SubCell"/>
</dbReference>
<keyword evidence="6" id="KW-0175">Coiled coil</keyword>
<dbReference type="PANTHER" id="PTHR47001">
    <property type="entry name" value="TRANSCRIPTION FACTOR BHLH121"/>
    <property type="match status" value="1"/>
</dbReference>
<dbReference type="InterPro" id="IPR011598">
    <property type="entry name" value="bHLH_dom"/>
</dbReference>
<dbReference type="GO" id="GO:0003677">
    <property type="term" value="F:DNA binding"/>
    <property type="evidence" value="ECO:0007669"/>
    <property type="project" value="UniProtKB-KW"/>
</dbReference>
<evidence type="ECO:0000256" key="6">
    <source>
        <dbReference type="SAM" id="Coils"/>
    </source>
</evidence>
<dbReference type="CDD" id="cd11446">
    <property type="entry name" value="bHLH_AtILR3_like"/>
    <property type="match status" value="1"/>
</dbReference>
<accession>A0AAN9K9U5</accession>
<feature type="compositionally biased region" description="Basic and acidic residues" evidence="7">
    <location>
        <begin position="237"/>
        <end position="257"/>
    </location>
</feature>
<gene>
    <name evidence="9" type="ORF">VNO77_35893</name>
</gene>